<name>A0A380T8K7_9ZZZZ</name>
<dbReference type="AlphaFoldDB" id="A0A380T8K7"/>
<keyword evidence="1" id="KW-0472">Membrane</keyword>
<keyword evidence="1" id="KW-0812">Transmembrane</keyword>
<gene>
    <name evidence="2" type="ORF">DF3PB_1230009</name>
</gene>
<feature type="transmembrane region" description="Helical" evidence="1">
    <location>
        <begin position="168"/>
        <end position="190"/>
    </location>
</feature>
<keyword evidence="1" id="KW-1133">Transmembrane helix</keyword>
<evidence type="ECO:0000256" key="1">
    <source>
        <dbReference type="SAM" id="Phobius"/>
    </source>
</evidence>
<reference evidence="2" key="1">
    <citation type="submission" date="2018-07" db="EMBL/GenBank/DDBJ databases">
        <authorList>
            <person name="Quirk P.G."/>
            <person name="Krulwich T.A."/>
        </authorList>
    </citation>
    <scope>NUCLEOTIDE SEQUENCE</scope>
</reference>
<evidence type="ECO:0000313" key="2">
    <source>
        <dbReference type="EMBL" id="SUS04226.1"/>
    </source>
</evidence>
<protein>
    <submittedName>
        <fullName evidence="2">Uncharacterized membrane protein</fullName>
    </submittedName>
</protein>
<feature type="transmembrane region" description="Helical" evidence="1">
    <location>
        <begin position="47"/>
        <end position="66"/>
    </location>
</feature>
<feature type="transmembrane region" description="Helical" evidence="1">
    <location>
        <begin position="202"/>
        <end position="219"/>
    </location>
</feature>
<organism evidence="2">
    <name type="scientific">metagenome</name>
    <dbReference type="NCBI Taxonomy" id="256318"/>
    <lineage>
        <taxon>unclassified sequences</taxon>
        <taxon>metagenomes</taxon>
    </lineage>
</organism>
<feature type="transmembrane region" description="Helical" evidence="1">
    <location>
        <begin position="72"/>
        <end position="94"/>
    </location>
</feature>
<dbReference type="InterPro" id="IPR018692">
    <property type="entry name" value="DUF2189"/>
</dbReference>
<dbReference type="EMBL" id="UIDG01000028">
    <property type="protein sequence ID" value="SUS04226.1"/>
    <property type="molecule type" value="Genomic_DNA"/>
</dbReference>
<feature type="transmembrane region" description="Helical" evidence="1">
    <location>
        <begin position="120"/>
        <end position="148"/>
    </location>
</feature>
<proteinExistence type="predicted"/>
<dbReference type="Pfam" id="PF09955">
    <property type="entry name" value="DUF2189"/>
    <property type="match status" value="1"/>
</dbReference>
<feature type="transmembrane region" description="Helical" evidence="1">
    <location>
        <begin position="225"/>
        <end position="249"/>
    </location>
</feature>
<accession>A0A380T8K7</accession>
<sequence length="271" mass="28975">MATDSPPHARGNVLPYADRINVLSTDEPFKWLMAGWRDFGNSGWASLAYGGIFTVTGIVLTIGLYLAGFEYLIAPMGAGFMLVGPALTVGLYAISRDLEAGRKPTFSSALNAWRANPVPLLGLGLALVLFLIIWVRLAVMIFALSFPYKSTSLQTMVSDTLFTLDGNVFLLLGCAVGAVMASLAFVASVVSLPYLLDRKVDLIQAVVTSVVAVIMNFRVMALWAALIVIFAAAGLVSFYIGLTIILPLIGHASWHAYRATIRPQAEATGTG</sequence>